<dbReference type="Pfam" id="PF05685">
    <property type="entry name" value="Uma2"/>
    <property type="match status" value="1"/>
</dbReference>
<dbReference type="InterPro" id="IPR008538">
    <property type="entry name" value="Uma2"/>
</dbReference>
<organism evidence="2">
    <name type="scientific">uncultured Gemmatimonadota bacterium</name>
    <dbReference type="NCBI Taxonomy" id="203437"/>
    <lineage>
        <taxon>Bacteria</taxon>
        <taxon>Pseudomonadati</taxon>
        <taxon>Gemmatimonadota</taxon>
        <taxon>environmental samples</taxon>
    </lineage>
</organism>
<feature type="domain" description="Putative restriction endonuclease" evidence="1">
    <location>
        <begin position="13"/>
        <end position="178"/>
    </location>
</feature>
<reference evidence="2" key="1">
    <citation type="submission" date="2020-02" db="EMBL/GenBank/DDBJ databases">
        <authorList>
            <person name="Meier V. D."/>
        </authorList>
    </citation>
    <scope>NUCLEOTIDE SEQUENCE</scope>
    <source>
        <strain evidence="2">AVDCRST_MAG68</strain>
    </source>
</reference>
<accession>A0A6J4KPR6</accession>
<gene>
    <name evidence="2" type="ORF">AVDCRST_MAG68-1394</name>
</gene>
<name>A0A6J4KPR6_9BACT</name>
<dbReference type="PANTHER" id="PTHR34107:SF4">
    <property type="entry name" value="SLL1222 PROTEIN"/>
    <property type="match status" value="1"/>
</dbReference>
<dbReference type="InterPro" id="IPR011335">
    <property type="entry name" value="Restrct_endonuc-II-like"/>
</dbReference>
<proteinExistence type="predicted"/>
<evidence type="ECO:0000259" key="1">
    <source>
        <dbReference type="Pfam" id="PF05685"/>
    </source>
</evidence>
<dbReference type="InterPro" id="IPR012296">
    <property type="entry name" value="Nuclease_put_TT1808"/>
</dbReference>
<dbReference type="AlphaFoldDB" id="A0A6J4KPR6"/>
<evidence type="ECO:0000313" key="2">
    <source>
        <dbReference type="EMBL" id="CAA9311749.1"/>
    </source>
</evidence>
<sequence length="186" mass="20680">MATEPAFQHWSYAEFERLPDDGNRYEVIAGELVVSPSPRPKHQRALVRLTSALEGFTQAHGLGEVYPGPIDVLFGEGDYLAPDLVFVRRERAGVVSERAIESAPDLVVEIISPCTALRDRGIKRERYALFGVPLYWVVDIELRQVEVYRLAESPYEPVEIATDTLVWQPVADGPALTLSVPHIVGA</sequence>
<dbReference type="EMBL" id="CADCTW010000074">
    <property type="protein sequence ID" value="CAA9311749.1"/>
    <property type="molecule type" value="Genomic_DNA"/>
</dbReference>
<dbReference type="Gene3D" id="3.90.1570.10">
    <property type="entry name" value="tt1808, chain A"/>
    <property type="match status" value="1"/>
</dbReference>
<dbReference type="PANTHER" id="PTHR34107">
    <property type="entry name" value="SLL0198 PROTEIN-RELATED"/>
    <property type="match status" value="1"/>
</dbReference>
<dbReference type="CDD" id="cd06260">
    <property type="entry name" value="DUF820-like"/>
    <property type="match status" value="1"/>
</dbReference>
<protein>
    <recommendedName>
        <fullName evidence="1">Putative restriction endonuclease domain-containing protein</fullName>
    </recommendedName>
</protein>
<dbReference type="SUPFAM" id="SSF52980">
    <property type="entry name" value="Restriction endonuclease-like"/>
    <property type="match status" value="1"/>
</dbReference>